<feature type="compositionally biased region" description="Basic and acidic residues" evidence="4">
    <location>
        <begin position="172"/>
        <end position="181"/>
    </location>
</feature>
<feature type="compositionally biased region" description="Low complexity" evidence="4">
    <location>
        <begin position="1645"/>
        <end position="1656"/>
    </location>
</feature>
<feature type="compositionally biased region" description="Basic and acidic residues" evidence="4">
    <location>
        <begin position="2100"/>
        <end position="2111"/>
    </location>
</feature>
<feature type="compositionally biased region" description="Low complexity" evidence="4">
    <location>
        <begin position="217"/>
        <end position="232"/>
    </location>
</feature>
<feature type="compositionally biased region" description="Basic residues" evidence="4">
    <location>
        <begin position="2056"/>
        <end position="2073"/>
    </location>
</feature>
<feature type="compositionally biased region" description="Low complexity" evidence="4">
    <location>
        <begin position="297"/>
        <end position="306"/>
    </location>
</feature>
<feature type="region of interest" description="Disordered" evidence="4">
    <location>
        <begin position="707"/>
        <end position="726"/>
    </location>
</feature>
<feature type="region of interest" description="Disordered" evidence="4">
    <location>
        <begin position="1475"/>
        <end position="1544"/>
    </location>
</feature>
<feature type="region of interest" description="Disordered" evidence="4">
    <location>
        <begin position="380"/>
        <end position="417"/>
    </location>
</feature>
<feature type="non-terminal residue" evidence="6">
    <location>
        <position position="2605"/>
    </location>
</feature>
<dbReference type="PANTHER" id="PTHR21553:SF22">
    <property type="entry name" value="CENTROSOME-ASSOCIATED PROTEIN ALMS1"/>
    <property type="match status" value="1"/>
</dbReference>
<dbReference type="Pfam" id="PF15309">
    <property type="entry name" value="ALMS_motif"/>
    <property type="match status" value="1"/>
</dbReference>
<feature type="compositionally biased region" description="Low complexity" evidence="4">
    <location>
        <begin position="1158"/>
        <end position="1173"/>
    </location>
</feature>
<evidence type="ECO:0000313" key="7">
    <source>
        <dbReference type="Proteomes" id="UP000525089"/>
    </source>
</evidence>
<feature type="compositionally biased region" description="Basic and acidic residues" evidence="4">
    <location>
        <begin position="1612"/>
        <end position="1621"/>
    </location>
</feature>
<feature type="compositionally biased region" description="Basic and acidic residues" evidence="4">
    <location>
        <begin position="286"/>
        <end position="296"/>
    </location>
</feature>
<evidence type="ECO:0000256" key="1">
    <source>
        <dbReference type="ARBA" id="ARBA00004300"/>
    </source>
</evidence>
<evidence type="ECO:0000256" key="3">
    <source>
        <dbReference type="ARBA" id="ARBA00023212"/>
    </source>
</evidence>
<evidence type="ECO:0000259" key="5">
    <source>
        <dbReference type="Pfam" id="PF15309"/>
    </source>
</evidence>
<feature type="compositionally biased region" description="Polar residues" evidence="4">
    <location>
        <begin position="1383"/>
        <end position="1396"/>
    </location>
</feature>
<feature type="region of interest" description="Disordered" evidence="4">
    <location>
        <begin position="748"/>
        <end position="788"/>
    </location>
</feature>
<feature type="compositionally biased region" description="Polar residues" evidence="4">
    <location>
        <begin position="157"/>
        <end position="168"/>
    </location>
</feature>
<evidence type="ECO:0000313" key="6">
    <source>
        <dbReference type="EMBL" id="NWS13905.1"/>
    </source>
</evidence>
<dbReference type="GO" id="GO:0005814">
    <property type="term" value="C:centriole"/>
    <property type="evidence" value="ECO:0007669"/>
    <property type="project" value="TreeGrafter"/>
</dbReference>
<feature type="compositionally biased region" description="Low complexity" evidence="4">
    <location>
        <begin position="2276"/>
        <end position="2304"/>
    </location>
</feature>
<feature type="region of interest" description="Disordered" evidence="4">
    <location>
        <begin position="1578"/>
        <end position="1600"/>
    </location>
</feature>
<feature type="region of interest" description="Disordered" evidence="4">
    <location>
        <begin position="927"/>
        <end position="965"/>
    </location>
</feature>
<feature type="non-terminal residue" evidence="6">
    <location>
        <position position="1"/>
    </location>
</feature>
<feature type="region of interest" description="Disordered" evidence="4">
    <location>
        <begin position="2477"/>
        <end position="2498"/>
    </location>
</feature>
<feature type="compositionally biased region" description="Polar residues" evidence="4">
    <location>
        <begin position="1854"/>
        <end position="1871"/>
    </location>
</feature>
<feature type="compositionally biased region" description="Low complexity" evidence="4">
    <location>
        <begin position="1188"/>
        <end position="1213"/>
    </location>
</feature>
<feature type="region of interest" description="Disordered" evidence="4">
    <location>
        <begin position="988"/>
        <end position="1010"/>
    </location>
</feature>
<feature type="region of interest" description="Disordered" evidence="4">
    <location>
        <begin position="109"/>
        <end position="346"/>
    </location>
</feature>
<feature type="compositionally biased region" description="Polar residues" evidence="4">
    <location>
        <begin position="491"/>
        <end position="504"/>
    </location>
</feature>
<comment type="subcellular location">
    <subcellularLocation>
        <location evidence="1">Cytoplasm</location>
        <location evidence="1">Cytoskeleton</location>
        <location evidence="1">Microtubule organizing center</location>
        <location evidence="1">Centrosome</location>
    </subcellularLocation>
</comment>
<feature type="region of interest" description="Disordered" evidence="4">
    <location>
        <begin position="2249"/>
        <end position="2306"/>
    </location>
</feature>
<proteinExistence type="predicted"/>
<accession>A0A7K5D1S4</accession>
<feature type="domain" description="ALMS motif" evidence="5">
    <location>
        <begin position="2535"/>
        <end position="2592"/>
    </location>
</feature>
<dbReference type="InterPro" id="IPR029299">
    <property type="entry name" value="ALMS_motif"/>
</dbReference>
<feature type="compositionally biased region" description="Polar residues" evidence="4">
    <location>
        <begin position="1580"/>
        <end position="1600"/>
    </location>
</feature>
<reference evidence="6 7" key="1">
    <citation type="submission" date="2019-09" db="EMBL/GenBank/DDBJ databases">
        <title>Bird 10,000 Genomes (B10K) Project - Family phase.</title>
        <authorList>
            <person name="Zhang G."/>
        </authorList>
    </citation>
    <scope>NUCLEOTIDE SEQUENCE [LARGE SCALE GENOMIC DNA]</scope>
    <source>
        <strain evidence="6">B10K-DU-001-72</strain>
        <tissue evidence="6">Muscle</tissue>
    </source>
</reference>
<feature type="compositionally biased region" description="Polar residues" evidence="4">
    <location>
        <begin position="252"/>
        <end position="262"/>
    </location>
</feature>
<feature type="region of interest" description="Disordered" evidence="4">
    <location>
        <begin position="480"/>
        <end position="512"/>
    </location>
</feature>
<dbReference type="GO" id="GO:0005829">
    <property type="term" value="C:cytosol"/>
    <property type="evidence" value="ECO:0007669"/>
    <property type="project" value="TreeGrafter"/>
</dbReference>
<feature type="compositionally biased region" description="Basic and acidic residues" evidence="4">
    <location>
        <begin position="707"/>
        <end position="719"/>
    </location>
</feature>
<feature type="region of interest" description="Disordered" evidence="4">
    <location>
        <begin position="1766"/>
        <end position="1914"/>
    </location>
</feature>
<feature type="compositionally biased region" description="Low complexity" evidence="4">
    <location>
        <begin position="753"/>
        <end position="764"/>
    </location>
</feature>
<dbReference type="GO" id="GO:0046599">
    <property type="term" value="P:regulation of centriole replication"/>
    <property type="evidence" value="ECO:0007669"/>
    <property type="project" value="TreeGrafter"/>
</dbReference>
<feature type="region of interest" description="Disordered" evidence="4">
    <location>
        <begin position="1365"/>
        <end position="1397"/>
    </location>
</feature>
<feature type="region of interest" description="Disordered" evidence="4">
    <location>
        <begin position="2571"/>
        <end position="2605"/>
    </location>
</feature>
<feature type="compositionally biased region" description="Low complexity" evidence="4">
    <location>
        <begin position="566"/>
        <end position="575"/>
    </location>
</feature>
<gene>
    <name evidence="6" type="primary">Alms1</name>
    <name evidence="6" type="ORF">PACMIN_R02374</name>
</gene>
<dbReference type="PANTHER" id="PTHR21553">
    <property type="entry name" value="ALMS1-RELATED"/>
    <property type="match status" value="1"/>
</dbReference>
<feature type="region of interest" description="Disordered" evidence="4">
    <location>
        <begin position="2335"/>
        <end position="2368"/>
    </location>
</feature>
<feature type="compositionally biased region" description="Polar residues" evidence="4">
    <location>
        <begin position="618"/>
        <end position="629"/>
    </location>
</feature>
<feature type="compositionally biased region" description="Polar residues" evidence="4">
    <location>
        <begin position="184"/>
        <end position="196"/>
    </location>
</feature>
<feature type="region of interest" description="Disordered" evidence="4">
    <location>
        <begin position="675"/>
        <end position="694"/>
    </location>
</feature>
<feature type="compositionally biased region" description="Polar residues" evidence="4">
    <location>
        <begin position="765"/>
        <end position="775"/>
    </location>
</feature>
<organism evidence="6 7">
    <name type="scientific">Pachyramphus minor</name>
    <dbReference type="NCBI Taxonomy" id="369605"/>
    <lineage>
        <taxon>Eukaryota</taxon>
        <taxon>Metazoa</taxon>
        <taxon>Chordata</taxon>
        <taxon>Craniata</taxon>
        <taxon>Vertebrata</taxon>
        <taxon>Euteleostomi</taxon>
        <taxon>Archelosauria</taxon>
        <taxon>Archosauria</taxon>
        <taxon>Dinosauria</taxon>
        <taxon>Saurischia</taxon>
        <taxon>Theropoda</taxon>
        <taxon>Coelurosauria</taxon>
        <taxon>Aves</taxon>
        <taxon>Neognathae</taxon>
        <taxon>Neoaves</taxon>
        <taxon>Telluraves</taxon>
        <taxon>Australaves</taxon>
        <taxon>Passeriformes</taxon>
        <taxon>Tyrannidae</taxon>
        <taxon>Pachyramphus</taxon>
    </lineage>
</organism>
<feature type="region of interest" description="Disordered" evidence="4">
    <location>
        <begin position="544"/>
        <end position="649"/>
    </location>
</feature>
<feature type="compositionally biased region" description="Basic and acidic residues" evidence="4">
    <location>
        <begin position="1989"/>
        <end position="2008"/>
    </location>
</feature>
<comment type="caution">
    <text evidence="6">The sequence shown here is derived from an EMBL/GenBank/DDBJ whole genome shotgun (WGS) entry which is preliminary data.</text>
</comment>
<dbReference type="Proteomes" id="UP000525089">
    <property type="component" value="Unassembled WGS sequence"/>
</dbReference>
<feature type="region of interest" description="Disordered" evidence="4">
    <location>
        <begin position="1934"/>
        <end position="2144"/>
    </location>
</feature>
<feature type="region of interest" description="Disordered" evidence="4">
    <location>
        <begin position="1612"/>
        <end position="1728"/>
    </location>
</feature>
<dbReference type="GO" id="GO:0005813">
    <property type="term" value="C:centrosome"/>
    <property type="evidence" value="ECO:0007669"/>
    <property type="project" value="UniProtKB-SubCell"/>
</dbReference>
<name>A0A7K5D1S4_9TYRA</name>
<feature type="compositionally biased region" description="Polar residues" evidence="4">
    <location>
        <begin position="2010"/>
        <end position="2022"/>
    </location>
</feature>
<evidence type="ECO:0000256" key="2">
    <source>
        <dbReference type="ARBA" id="ARBA00022490"/>
    </source>
</evidence>
<dbReference type="GO" id="GO:0008017">
    <property type="term" value="F:microtubule binding"/>
    <property type="evidence" value="ECO:0007669"/>
    <property type="project" value="TreeGrafter"/>
</dbReference>
<sequence length="2605" mass="280637">PWFQLPAEVDSSCLTAASETKLGLTCERNDLSEFPTLEEGMLSLGEASRRRFPGDPAQGSLLEIQESRFSPCLPLLMCSTGGQRILDESLFQPSGMDFVPLRGIPDVSGASRELSEPSHIRGSPSLRDTAPPLDAPGGCSLSQHPLPSGSADPGIANLSSQNSLSGQPGSKEANKSWKTDEEGSSPQTSEDSSNSAPKVVLEERLNQAGTSLPKEPGSTSGNDGHSSSDNDGPAAGVELPGKEKEFLRQDEFSSSGNSSYKTALTEKSEREMQKEKVKMVGSEGGVLEKLEKKVPELDLSNNSSDGSRNDRFQNPGFPDVPSAKTSEPGKGMLKEHGVDLNGSGSLKFVPEELQGTFLDHQHKQPPPAVGFGKEELIPAGTNTRDCAPGQAVVDVETPPCSEESSAGADPRGSRNELSASDFSIERGHKVTDISPSFHLGGDASFSPHLAHPIFQSTPGILLKKNAKAEELGVPVLQSDLQASPSCPDIPSGNSPVPTGKQHSPQRAPKENKEHLEPFKWKYPHTGRIQSLPSLSFMEKVGSWNMSQPEDAPHAGTPSGFSPGRKASSAIAISSSHVLSIQKSSRDPTNFPAVPPRETGSLGSLHFPSKNFLPVPPLTRSQSDNAVSVSSRKHSLPGVIPPANSTEALQPPEEEKHVLGMLDNNLGGSIIQKIVSGSSGEDTESNNTGQSSDPNVLISSVVQLLKKDGNSPADDQKNWDAPENQSLHLNIPTDPIILDNLGAISPDSLNVPVSSGGSSQEGLGSPRSSKGVSRNLPSAGGDNFLPVGAIPLETPKKEELDIEERIPIYLRNLGIDQSPGTILAPFLPRGPIREVEFSPSELRTVKSSMDTLARIPPKAQGKLLPAFEVVPTGFDSDTSTLSISIPVESEIGSDVLSPRELSPSFPRFFGDNPVSQCSVPQHQLEMDAPIPTQDPECPAGSKLVSSDTESPLLVPNSAQDPAKKESKILDSSLQGWAAGVLAGVKNGMEAERGSQTSSVGSERNKEQGSGSLLGSGVLKDIRELLAEAEDLSARWCHPAFSMASYRETGESSLVLMRQEDDPKDPRLVKDRTPQFQKRLSWDEAATRQSVREEGLGINPWNSDMCNLRWENPLDVDSHRSEGVKETCQEFRAGKSVGRSEPEGCSSVTTDRNQRALVGLARSGASSEGSAGTASEPPGSITDIPGAFQSTSRSGGAASKAGGTRGSDGSSSGDSLAARVRNLLGNPPPSEHPGSGTRGTGGFQSILSGAGGARIKGAGLGGSGSSSSGDSLAARVRNLLGSGSPRIEATQILRNAEEQERKIRAWVKLRLASRSQESVADWDEETQQRIEEIKAELLLRAKKSIQAKDPWVCGLGAASECLHNQEQDTEHFKTPRFPTVRHPQPTRTQELSEPSSGQAVLFPRSNPSDCFLLRDMHLKSWNATPGMPVCNQHPAAATAHSHTRTELYPPLEWDSCATGCDVQTEFLVPAPKVLPVEKSSDEMGKPITSSTFSSQRHLQSPLGSQALGSSLSRDGFDGIMPVDVDSAATGEQSPDRQHWEGSRTCPASPVLAGSVFQQINPADQGRFHPISADRDRAEVYQDTDSLSAQDSGSVHAGQRQTPSAETQFFLAQDHPQDGGELGRQRGRAGGLDMGFSQERNPFIEPHSLSSSQQEKSSSGHIQLSKSLEGSDPAEQMDLLQGRSELGEERKSPDEPPLIPTTEVGREQVETSHCSPLEEVLSTTSAAPSSPTKKFLSCVHITLSSKVHRLELCRDVENGVKLGDKPQVKTQQVPLKAPEDSREAAPKLPPADLIPEGPRSPFPGCSADPSRVFSSGPELLQQSRERPRVPVLGSGGFIPKNISSSVLPAKPGRRTSDAATQITTEGPEKTTFSSEIYVHSQEDEGAAQKPPELPNVTTSSHKISPFPRQPAQPLLVPYKPSGSTGMYYVPFLKGGAKMSPVESETSGSNDAPPPPRFLTHLPGLRDENPPRSAALQQKEGYHSKRAKPKLAWAEEQRIPLEDSAEHRDHSKPVKTTHSTFKSTQFYLHHPMPTCDTSEFSEDSSGVGIAPPPSSSGAWKKPHRHQRVFSSHHRKSGKKEFFPLTAEADESKNEDLSVGNEASGMERRQHRREAEQGAAGNSPLPRSQTTLLDGNVEKPPRQRTHSNGSLDELWVKFLERQRRHQQQDLRSNGELSLVERLDRLARVLQNPIQHTLIPAKAGRNVPEREAKGKEQTKIGLGENNVSGSSVAAARVGETACDNTGLVELRETAAGETTIPPGTKILESPSDNSSETRLSGEHGTTTSTSSTSEWDTLTELETTTGRSSSVSTIDTARLLRAFGHRRVRVSPRLSQLYSTISHQKSRSEKWDEGSGEAAGAEYPKVGAERGGRRKEIQSTVAFSSDSTCASSTSWGPSSALSTKRRTRMLNKGIQAGDLEIVNSATKRNTRDVGLTFPTPRSIQPTQRPRECWHRAEGNFGGISWSWPSWFVQREDLKSESRKENHSSAISGPGPSWFEPWTSTKPWREPLREKNWEEQQHHVVPAAAPDRGAGKGPVLPFVKLTLQEALAVHRPDFISRSGERVKHLRLVMEERRIQRGLQSQREEPGNPPGKRKSCRNSSHLLADRGTL</sequence>
<evidence type="ECO:0000256" key="4">
    <source>
        <dbReference type="SAM" id="MobiDB-lite"/>
    </source>
</evidence>
<feature type="compositionally biased region" description="Polar residues" evidence="4">
    <location>
        <begin position="1485"/>
        <end position="1510"/>
    </location>
</feature>
<feature type="region of interest" description="Disordered" evidence="4">
    <location>
        <begin position="1158"/>
        <end position="1246"/>
    </location>
</feature>
<feature type="compositionally biased region" description="Basic and acidic residues" evidence="4">
    <location>
        <begin position="240"/>
        <end position="251"/>
    </location>
</feature>
<feature type="compositionally biased region" description="Low complexity" evidence="4">
    <location>
        <begin position="1719"/>
        <end position="1728"/>
    </location>
</feature>
<protein>
    <submittedName>
        <fullName evidence="6">ALMS1 protein</fullName>
    </submittedName>
</protein>
<keyword evidence="2" id="KW-0963">Cytoplasm</keyword>
<dbReference type="EMBL" id="VYXB01003270">
    <property type="protein sequence ID" value="NWS13905.1"/>
    <property type="molecule type" value="Genomic_DNA"/>
</dbReference>
<feature type="compositionally biased region" description="Basic and acidic residues" evidence="4">
    <location>
        <begin position="1682"/>
        <end position="1691"/>
    </location>
</feature>
<feature type="compositionally biased region" description="Basic and acidic residues" evidence="4">
    <location>
        <begin position="264"/>
        <end position="278"/>
    </location>
</feature>
<keyword evidence="7" id="KW-1185">Reference proteome</keyword>
<keyword evidence="3" id="KW-0206">Cytoskeleton</keyword>